<accession>A0AAD8VAT6</accession>
<evidence type="ECO:0000313" key="2">
    <source>
        <dbReference type="Proteomes" id="UP001230504"/>
    </source>
</evidence>
<sequence>MPGPSHRIPRRCAFAGVQTHLGCFVIVCSVLDASSDTSITVPLAGNPVGCSSSATLRNSRHVASRAGSAEPLVPGQVVWRCRVPDN</sequence>
<proteinExistence type="predicted"/>
<dbReference type="EMBL" id="JAHLJV010000001">
    <property type="protein sequence ID" value="KAK1600767.1"/>
    <property type="molecule type" value="Genomic_DNA"/>
</dbReference>
<dbReference type="RefSeq" id="XP_060421263.1">
    <property type="nucleotide sequence ID" value="XM_060564470.1"/>
</dbReference>
<protein>
    <submittedName>
        <fullName evidence="1">Uncharacterized protein</fullName>
    </submittedName>
</protein>
<keyword evidence="2" id="KW-1185">Reference proteome</keyword>
<comment type="caution">
    <text evidence="1">The sequence shown here is derived from an EMBL/GenBank/DDBJ whole genome shotgun (WGS) entry which is preliminary data.</text>
</comment>
<evidence type="ECO:0000313" key="1">
    <source>
        <dbReference type="EMBL" id="KAK1600767.1"/>
    </source>
</evidence>
<gene>
    <name evidence="1" type="ORF">LY79DRAFT_676758</name>
</gene>
<reference evidence="1" key="1">
    <citation type="submission" date="2021-06" db="EMBL/GenBank/DDBJ databases">
        <title>Comparative genomics, transcriptomics and evolutionary studies reveal genomic signatures of adaptation to plant cell wall in hemibiotrophic fungi.</title>
        <authorList>
            <consortium name="DOE Joint Genome Institute"/>
            <person name="Baroncelli R."/>
            <person name="Diaz J.F."/>
            <person name="Benocci T."/>
            <person name="Peng M."/>
            <person name="Battaglia E."/>
            <person name="Haridas S."/>
            <person name="Andreopoulos W."/>
            <person name="Labutti K."/>
            <person name="Pangilinan J."/>
            <person name="Floch G.L."/>
            <person name="Makela M.R."/>
            <person name="Henrissat B."/>
            <person name="Grigoriev I.V."/>
            <person name="Crouch J.A."/>
            <person name="De Vries R.P."/>
            <person name="Sukno S.A."/>
            <person name="Thon M.R."/>
        </authorList>
    </citation>
    <scope>NUCLEOTIDE SEQUENCE</scope>
    <source>
        <strain evidence="1">CBS 125086</strain>
    </source>
</reference>
<dbReference type="Proteomes" id="UP001230504">
    <property type="component" value="Unassembled WGS sequence"/>
</dbReference>
<name>A0AAD8VAT6_9PEZI</name>
<dbReference type="GeneID" id="85448710"/>
<organism evidence="1 2">
    <name type="scientific">Colletotrichum navitas</name>
    <dbReference type="NCBI Taxonomy" id="681940"/>
    <lineage>
        <taxon>Eukaryota</taxon>
        <taxon>Fungi</taxon>
        <taxon>Dikarya</taxon>
        <taxon>Ascomycota</taxon>
        <taxon>Pezizomycotina</taxon>
        <taxon>Sordariomycetes</taxon>
        <taxon>Hypocreomycetidae</taxon>
        <taxon>Glomerellales</taxon>
        <taxon>Glomerellaceae</taxon>
        <taxon>Colletotrichum</taxon>
        <taxon>Colletotrichum graminicola species complex</taxon>
    </lineage>
</organism>
<dbReference type="AlphaFoldDB" id="A0AAD8VAT6"/>